<sequence length="447" mass="51345">MSRTRIIKGKLTEIVAKDYSIFSESNIVYNATETINAKGEEKGVSYGSPKSPPAPVTKAKCAIHFRPDNKYKDNPSFGFDWIKISDTGYPGDVWYLNHIGKYRDASDLSKLRQIYHKQNPGVFRKDLNEYNKICNTFEKLVLEAKRAAGSSNYIYYVPKMTLRKNTEANLILKIKIDQSPKELKFHYDKALFEISDYKNDEIQNKAKGNRTIPIKIKCKSVFNVKKDITILADQQVCGKINILPNNFSYNIKVVFVSITTKLEGKPKVGKVNSNEKVKLQQVLSHSYVKATIEEENLDLSGFFISNWFNWWYTQNGQIKTHELHKYLNDKIHSKNSKYTEYYKIYVFGDTSDGLNGIAEDVGHVKSAIVFPGRLTSDPSMGTSVHEILHAIGLHHTFDNNSKYTFERAVLDNVMDYSHWNSINRISTTHWQWKIIQSNLNSHKTAVK</sequence>
<evidence type="ECO:0000313" key="1">
    <source>
        <dbReference type="EMBL" id="SNV34938.1"/>
    </source>
</evidence>
<dbReference type="AlphaFoldDB" id="A0A239WM35"/>
<proteinExistence type="predicted"/>
<dbReference type="GO" id="GO:0008237">
    <property type="term" value="F:metallopeptidase activity"/>
    <property type="evidence" value="ECO:0007669"/>
    <property type="project" value="InterPro"/>
</dbReference>
<protein>
    <submittedName>
        <fullName evidence="1">Uncharacterized protein</fullName>
    </submittedName>
</protein>
<organism evidence="1 2">
    <name type="scientific">Chryseobacterium taklimakanense</name>
    <dbReference type="NCBI Taxonomy" id="536441"/>
    <lineage>
        <taxon>Bacteria</taxon>
        <taxon>Pseudomonadati</taxon>
        <taxon>Bacteroidota</taxon>
        <taxon>Flavobacteriia</taxon>
        <taxon>Flavobacteriales</taxon>
        <taxon>Weeksellaceae</taxon>
        <taxon>Chryseobacterium group</taxon>
        <taxon>Chryseobacterium</taxon>
    </lineage>
</organism>
<name>A0A239WM35_9FLAO</name>
<accession>A0A239WM35</accession>
<dbReference type="EMBL" id="LT906465">
    <property type="protein sequence ID" value="SNV34938.1"/>
    <property type="molecule type" value="Genomic_DNA"/>
</dbReference>
<reference evidence="1 2" key="1">
    <citation type="submission" date="2017-06" db="EMBL/GenBank/DDBJ databases">
        <authorList>
            <consortium name="Pathogen Informatics"/>
        </authorList>
    </citation>
    <scope>NUCLEOTIDE SEQUENCE [LARGE SCALE GENOMIC DNA]</scope>
    <source>
        <strain evidence="1 2">NCTC13490</strain>
    </source>
</reference>
<dbReference type="Gene3D" id="3.40.390.10">
    <property type="entry name" value="Collagenase (Catalytic Domain)"/>
    <property type="match status" value="1"/>
</dbReference>
<dbReference type="Proteomes" id="UP000215196">
    <property type="component" value="Chromosome 1"/>
</dbReference>
<evidence type="ECO:0000313" key="2">
    <source>
        <dbReference type="Proteomes" id="UP000215196"/>
    </source>
</evidence>
<dbReference type="KEGG" id="ctak:4412677_00379"/>
<gene>
    <name evidence="1" type="ORF">SAMEA4412677_00379</name>
</gene>
<dbReference type="InterPro" id="IPR024079">
    <property type="entry name" value="MetalloPept_cat_dom_sf"/>
</dbReference>
<keyword evidence="2" id="KW-1185">Reference proteome</keyword>
<dbReference type="SUPFAM" id="SSF55486">
    <property type="entry name" value="Metalloproteases ('zincins'), catalytic domain"/>
    <property type="match status" value="1"/>
</dbReference>
<dbReference type="RefSeq" id="WP_095069856.1">
    <property type="nucleotide sequence ID" value="NZ_LT906465.1"/>
</dbReference>